<dbReference type="InterPro" id="IPR005119">
    <property type="entry name" value="LysR_subst-bd"/>
</dbReference>
<keyword evidence="2" id="KW-0805">Transcription regulation</keyword>
<comment type="similarity">
    <text evidence="1">Belongs to the LysR transcriptional regulatory family.</text>
</comment>
<dbReference type="RefSeq" id="WP_281356346.1">
    <property type="nucleotide sequence ID" value="NZ_BAAAHL010000038.1"/>
</dbReference>
<evidence type="ECO:0000259" key="5">
    <source>
        <dbReference type="PROSITE" id="PS50931"/>
    </source>
</evidence>
<evidence type="ECO:0000256" key="1">
    <source>
        <dbReference type="ARBA" id="ARBA00009437"/>
    </source>
</evidence>
<evidence type="ECO:0000256" key="2">
    <source>
        <dbReference type="ARBA" id="ARBA00023015"/>
    </source>
</evidence>
<keyword evidence="7" id="KW-1185">Reference proteome</keyword>
<evidence type="ECO:0000256" key="4">
    <source>
        <dbReference type="ARBA" id="ARBA00023163"/>
    </source>
</evidence>
<dbReference type="EMBL" id="BLAE01000033">
    <property type="protein sequence ID" value="GES11957.1"/>
    <property type="molecule type" value="Genomic_DNA"/>
</dbReference>
<proteinExistence type="inferred from homology"/>
<dbReference type="InterPro" id="IPR000847">
    <property type="entry name" value="LysR_HTH_N"/>
</dbReference>
<keyword evidence="3" id="KW-0238">DNA-binding</keyword>
<dbReference type="InterPro" id="IPR036388">
    <property type="entry name" value="WH-like_DNA-bd_sf"/>
</dbReference>
<evidence type="ECO:0000313" key="6">
    <source>
        <dbReference type="EMBL" id="GES11957.1"/>
    </source>
</evidence>
<dbReference type="PRINTS" id="PR00039">
    <property type="entry name" value="HTHLYSR"/>
</dbReference>
<dbReference type="InterPro" id="IPR036390">
    <property type="entry name" value="WH_DNA-bd_sf"/>
</dbReference>
<dbReference type="Proteomes" id="UP000331127">
    <property type="component" value="Unassembled WGS sequence"/>
</dbReference>
<organism evidence="6 7">
    <name type="scientific">Acrocarpospora macrocephala</name>
    <dbReference type="NCBI Taxonomy" id="150177"/>
    <lineage>
        <taxon>Bacteria</taxon>
        <taxon>Bacillati</taxon>
        <taxon>Actinomycetota</taxon>
        <taxon>Actinomycetes</taxon>
        <taxon>Streptosporangiales</taxon>
        <taxon>Streptosporangiaceae</taxon>
        <taxon>Acrocarpospora</taxon>
    </lineage>
</organism>
<dbReference type="AlphaFoldDB" id="A0A5M3WRG0"/>
<dbReference type="PANTHER" id="PTHR30346:SF28">
    <property type="entry name" value="HTH-TYPE TRANSCRIPTIONAL REGULATOR CYNR"/>
    <property type="match status" value="1"/>
</dbReference>
<accession>A0A5M3WRG0</accession>
<dbReference type="GO" id="GO:0003677">
    <property type="term" value="F:DNA binding"/>
    <property type="evidence" value="ECO:0007669"/>
    <property type="project" value="UniProtKB-KW"/>
</dbReference>
<dbReference type="Pfam" id="PF00126">
    <property type="entry name" value="HTH_1"/>
    <property type="match status" value="1"/>
</dbReference>
<evidence type="ECO:0000256" key="3">
    <source>
        <dbReference type="ARBA" id="ARBA00023125"/>
    </source>
</evidence>
<dbReference type="SUPFAM" id="SSF53850">
    <property type="entry name" value="Periplasmic binding protein-like II"/>
    <property type="match status" value="1"/>
</dbReference>
<reference evidence="6 7" key="1">
    <citation type="submission" date="2019-10" db="EMBL/GenBank/DDBJ databases">
        <title>Whole genome shotgun sequence of Acrocarpospora macrocephala NBRC 16266.</title>
        <authorList>
            <person name="Ichikawa N."/>
            <person name="Kimura A."/>
            <person name="Kitahashi Y."/>
            <person name="Komaki H."/>
            <person name="Oguchi A."/>
        </authorList>
    </citation>
    <scope>NUCLEOTIDE SEQUENCE [LARGE SCALE GENOMIC DNA]</scope>
    <source>
        <strain evidence="6 7">NBRC 16266</strain>
    </source>
</reference>
<evidence type="ECO:0000313" key="7">
    <source>
        <dbReference type="Proteomes" id="UP000331127"/>
    </source>
</evidence>
<dbReference type="Gene3D" id="3.40.190.290">
    <property type="match status" value="1"/>
</dbReference>
<dbReference type="FunFam" id="1.10.10.10:FF:000001">
    <property type="entry name" value="LysR family transcriptional regulator"/>
    <property type="match status" value="1"/>
</dbReference>
<protein>
    <submittedName>
        <fullName evidence="6">Transcriptional regulator</fullName>
    </submittedName>
</protein>
<comment type="caution">
    <text evidence="6">The sequence shown here is derived from an EMBL/GenBank/DDBJ whole genome shotgun (WGS) entry which is preliminary data.</text>
</comment>
<dbReference type="GO" id="GO:0032993">
    <property type="term" value="C:protein-DNA complex"/>
    <property type="evidence" value="ECO:0007669"/>
    <property type="project" value="TreeGrafter"/>
</dbReference>
<dbReference type="Pfam" id="PF03466">
    <property type="entry name" value="LysR_substrate"/>
    <property type="match status" value="1"/>
</dbReference>
<feature type="domain" description="HTH lysR-type" evidence="5">
    <location>
        <begin position="1"/>
        <end position="58"/>
    </location>
</feature>
<dbReference type="GO" id="GO:0003700">
    <property type="term" value="F:DNA-binding transcription factor activity"/>
    <property type="evidence" value="ECO:0007669"/>
    <property type="project" value="InterPro"/>
</dbReference>
<dbReference type="PANTHER" id="PTHR30346">
    <property type="entry name" value="TRANSCRIPTIONAL DUAL REGULATOR HCAR-RELATED"/>
    <property type="match status" value="1"/>
</dbReference>
<dbReference type="SUPFAM" id="SSF46785">
    <property type="entry name" value="Winged helix' DNA-binding domain"/>
    <property type="match status" value="1"/>
</dbReference>
<dbReference type="Gene3D" id="1.10.10.10">
    <property type="entry name" value="Winged helix-like DNA-binding domain superfamily/Winged helix DNA-binding domain"/>
    <property type="match status" value="1"/>
</dbReference>
<keyword evidence="4" id="KW-0804">Transcription</keyword>
<gene>
    <name evidence="6" type="ORF">Amac_055540</name>
</gene>
<sequence>MDVQQLRCFVAVAEELHFGRAAERLHLTPSPVSRAVRDLEREFGVALFVRRYHQVELTTDGRALLDPVRDVLLRVDGLKALVSAPPAARRVVHVGGTHLSPPAVMDRLLAVTEQRFPGHDIEVTTAPSAELLPGLERGELDLALVHLPLDRPDLDSLVVARYTFCVVTRADDPLAGRDELSLRDLTDRTMTIGPSGVQPTAMNRHIERLKNAGITSIHRMPDHDSALLAAHIRRSHGLTLTLHPRQGGSSRVFDDPAFAVVPLRDDLEFLLGVAWSRHRAGHDDVVGELVGTVRQEWAGHPLTL</sequence>
<name>A0A5M3WRG0_9ACTN</name>
<dbReference type="PROSITE" id="PS50931">
    <property type="entry name" value="HTH_LYSR"/>
    <property type="match status" value="1"/>
</dbReference>
<dbReference type="CDD" id="cd05466">
    <property type="entry name" value="PBP2_LTTR_substrate"/>
    <property type="match status" value="1"/>
</dbReference>